<organism evidence="1 2">
    <name type="scientific">Dallia pectoralis</name>
    <name type="common">Alaska blackfish</name>
    <dbReference type="NCBI Taxonomy" id="75939"/>
    <lineage>
        <taxon>Eukaryota</taxon>
        <taxon>Metazoa</taxon>
        <taxon>Chordata</taxon>
        <taxon>Craniata</taxon>
        <taxon>Vertebrata</taxon>
        <taxon>Euteleostomi</taxon>
        <taxon>Actinopterygii</taxon>
        <taxon>Neopterygii</taxon>
        <taxon>Teleostei</taxon>
        <taxon>Protacanthopterygii</taxon>
        <taxon>Esociformes</taxon>
        <taxon>Umbridae</taxon>
        <taxon>Dallia</taxon>
    </lineage>
</organism>
<sequence>MAVFREMWDKLRSLLTTLGFRSDWKPKLTPIRVDASLSSLYYLDCNSLRTELGPDYPPPALTLGGHRFVFQEGQWAVLPESHQASGRSPKDGDSTYIHLIRRNRELQKANNALRLRMELVMDMLAETTAHLHGSDPAEQGIQDSLEEPQPPLWIRLSFQSGSTIRKTKRE</sequence>
<comment type="caution">
    <text evidence="1">The sequence shown here is derived from an EMBL/GenBank/DDBJ whole genome shotgun (WGS) entry which is preliminary data.</text>
</comment>
<name>A0ACC2HIH6_DALPE</name>
<evidence type="ECO:0000313" key="2">
    <source>
        <dbReference type="Proteomes" id="UP001157502"/>
    </source>
</evidence>
<gene>
    <name evidence="1" type="ORF">DPEC_G00026630</name>
</gene>
<evidence type="ECO:0000313" key="1">
    <source>
        <dbReference type="EMBL" id="KAJ8015485.1"/>
    </source>
</evidence>
<accession>A0ACC2HIH6</accession>
<protein>
    <submittedName>
        <fullName evidence="1">Uncharacterized protein</fullName>
    </submittedName>
</protein>
<proteinExistence type="predicted"/>
<keyword evidence="2" id="KW-1185">Reference proteome</keyword>
<reference evidence="1" key="1">
    <citation type="submission" date="2021-05" db="EMBL/GenBank/DDBJ databases">
        <authorList>
            <person name="Pan Q."/>
            <person name="Jouanno E."/>
            <person name="Zahm M."/>
            <person name="Klopp C."/>
            <person name="Cabau C."/>
            <person name="Louis A."/>
            <person name="Berthelot C."/>
            <person name="Parey E."/>
            <person name="Roest Crollius H."/>
            <person name="Montfort J."/>
            <person name="Robinson-Rechavi M."/>
            <person name="Bouchez O."/>
            <person name="Lampietro C."/>
            <person name="Lopez Roques C."/>
            <person name="Donnadieu C."/>
            <person name="Postlethwait J."/>
            <person name="Bobe J."/>
            <person name="Dillon D."/>
            <person name="Chandos A."/>
            <person name="von Hippel F."/>
            <person name="Guiguen Y."/>
        </authorList>
    </citation>
    <scope>NUCLEOTIDE SEQUENCE</scope>
    <source>
        <strain evidence="1">YG-Jan2019</strain>
    </source>
</reference>
<dbReference type="Proteomes" id="UP001157502">
    <property type="component" value="Chromosome 2"/>
</dbReference>
<dbReference type="EMBL" id="CM055729">
    <property type="protein sequence ID" value="KAJ8015485.1"/>
    <property type="molecule type" value="Genomic_DNA"/>
</dbReference>